<evidence type="ECO:0000313" key="2">
    <source>
        <dbReference type="Proteomes" id="UP000245507"/>
    </source>
</evidence>
<keyword evidence="1" id="KW-0808">Transferase</keyword>
<dbReference type="Gene3D" id="3.40.50.150">
    <property type="entry name" value="Vaccinia Virus protein VP39"/>
    <property type="match status" value="1"/>
</dbReference>
<evidence type="ECO:0000313" key="1">
    <source>
        <dbReference type="EMBL" id="PWN04206.1"/>
    </source>
</evidence>
<name>A0A316TX54_9ACTN</name>
<dbReference type="Proteomes" id="UP000245507">
    <property type="component" value="Unassembled WGS sequence"/>
</dbReference>
<comment type="caution">
    <text evidence="1">The sequence shown here is derived from an EMBL/GenBank/DDBJ whole genome shotgun (WGS) entry which is preliminary data.</text>
</comment>
<sequence>MPRPTDDPTAHAKERAWRELATIDEELSAGTIDEEEWHRRVLMIVEPAYLGAETPQGQSGHSGDAERWERARRLVLDAVDRNGTFLDIGCANGLLMESVAGWAAEDGRTLAPYGLDISAALSDLARERLPHWADRIWTGNAMSFDPPRRFTYVRTGLDYVPARRRAEYLAHLMTAYVEPDGRLIIGTYNEESGSESLCDEVARWGHVISGRSSRSHRVDGLSYKVFWIDQVAQQ</sequence>
<dbReference type="AlphaFoldDB" id="A0A316TX54"/>
<proteinExistence type="predicted"/>
<reference evidence="1 2" key="1">
    <citation type="submission" date="2018-05" db="EMBL/GenBank/DDBJ databases">
        <title>Nocardioides silvaticus genome.</title>
        <authorList>
            <person name="Li C."/>
            <person name="Wang G."/>
        </authorList>
    </citation>
    <scope>NUCLEOTIDE SEQUENCE [LARGE SCALE GENOMIC DNA]</scope>
    <source>
        <strain evidence="1 2">CCTCC AB 2018079</strain>
    </source>
</reference>
<dbReference type="InterPro" id="IPR029063">
    <property type="entry name" value="SAM-dependent_MTases_sf"/>
</dbReference>
<dbReference type="GO" id="GO:0008168">
    <property type="term" value="F:methyltransferase activity"/>
    <property type="evidence" value="ECO:0007669"/>
    <property type="project" value="UniProtKB-KW"/>
</dbReference>
<dbReference type="EMBL" id="QGDD01000001">
    <property type="protein sequence ID" value="PWN04206.1"/>
    <property type="molecule type" value="Genomic_DNA"/>
</dbReference>
<dbReference type="OrthoDB" id="9801609at2"/>
<keyword evidence="2" id="KW-1185">Reference proteome</keyword>
<accession>A0A316TX54</accession>
<organism evidence="1 2">
    <name type="scientific">Nocardioides silvaticus</name>
    <dbReference type="NCBI Taxonomy" id="2201891"/>
    <lineage>
        <taxon>Bacteria</taxon>
        <taxon>Bacillati</taxon>
        <taxon>Actinomycetota</taxon>
        <taxon>Actinomycetes</taxon>
        <taxon>Propionibacteriales</taxon>
        <taxon>Nocardioidaceae</taxon>
        <taxon>Nocardioides</taxon>
    </lineage>
</organism>
<dbReference type="RefSeq" id="WP_109691713.1">
    <property type="nucleotide sequence ID" value="NZ_QGDD01000001.1"/>
</dbReference>
<protein>
    <submittedName>
        <fullName evidence="1">Class I SAM-dependent methyltransferase</fullName>
    </submittedName>
</protein>
<dbReference type="SUPFAM" id="SSF53335">
    <property type="entry name" value="S-adenosyl-L-methionine-dependent methyltransferases"/>
    <property type="match status" value="1"/>
</dbReference>
<dbReference type="GO" id="GO:0032259">
    <property type="term" value="P:methylation"/>
    <property type="evidence" value="ECO:0007669"/>
    <property type="project" value="UniProtKB-KW"/>
</dbReference>
<gene>
    <name evidence="1" type="ORF">DJ010_00690</name>
</gene>
<keyword evidence="1" id="KW-0489">Methyltransferase</keyword>